<protein>
    <recommendedName>
        <fullName evidence="2">YtkA-like domain-containing protein</fullName>
    </recommendedName>
</protein>
<proteinExistence type="predicted"/>
<evidence type="ECO:0000313" key="1">
    <source>
        <dbReference type="EMBL" id="MYD92047.1"/>
    </source>
</evidence>
<name>A0A6B1DYY7_9CHLR</name>
<evidence type="ECO:0008006" key="2">
    <source>
        <dbReference type="Google" id="ProtNLM"/>
    </source>
</evidence>
<organism evidence="1">
    <name type="scientific">Caldilineaceae bacterium SB0662_bin_9</name>
    <dbReference type="NCBI Taxonomy" id="2605258"/>
    <lineage>
        <taxon>Bacteria</taxon>
        <taxon>Bacillati</taxon>
        <taxon>Chloroflexota</taxon>
        <taxon>Caldilineae</taxon>
        <taxon>Caldilineales</taxon>
        <taxon>Caldilineaceae</taxon>
    </lineage>
</organism>
<dbReference type="EMBL" id="VXPY01000122">
    <property type="protein sequence ID" value="MYD92047.1"/>
    <property type="molecule type" value="Genomic_DNA"/>
</dbReference>
<comment type="caution">
    <text evidence="1">The sequence shown here is derived from an EMBL/GenBank/DDBJ whole genome shotgun (WGS) entry which is preliminary data.</text>
</comment>
<sequence length="169" mass="18504">MRMRPVCAGHRSLRWSLAAVLVLSLLLSASVVWGHGGGEPFLSDVAAGPYSLYVWLDPLPAQTGELHVTVSVNMDADGASEPVTGLSVLMRARHPDGWEVEAPATHENALNKLFYEGRLDLKQAGPWTIDLLMGDASEQVVHSIEVDVASQPSAWQAFLDWFRALFNRN</sequence>
<dbReference type="AlphaFoldDB" id="A0A6B1DYY7"/>
<accession>A0A6B1DYY7</accession>
<gene>
    <name evidence="1" type="ORF">F4Y08_17240</name>
</gene>
<reference evidence="1" key="1">
    <citation type="submission" date="2019-09" db="EMBL/GenBank/DDBJ databases">
        <title>Characterisation of the sponge microbiome using genome-centric metagenomics.</title>
        <authorList>
            <person name="Engelberts J.P."/>
            <person name="Robbins S.J."/>
            <person name="De Goeij J.M."/>
            <person name="Aranda M."/>
            <person name="Bell S.C."/>
            <person name="Webster N.S."/>
        </authorList>
    </citation>
    <scope>NUCLEOTIDE SEQUENCE</scope>
    <source>
        <strain evidence="1">SB0662_bin_9</strain>
    </source>
</reference>